<feature type="region of interest" description="Disordered" evidence="2">
    <location>
        <begin position="93"/>
        <end position="128"/>
    </location>
</feature>
<dbReference type="PANTHER" id="PTHR23082">
    <property type="entry name" value="TRANSCRIPTION INITIATION FACTOR IIIC TFIIIC , POLYPEPTIDE 3-RELATED"/>
    <property type="match status" value="1"/>
</dbReference>
<reference evidence="3 4" key="1">
    <citation type="submission" date="2016-05" db="EMBL/GenBank/DDBJ databases">
        <title>A degradative enzymes factory behind the ericoid mycorrhizal symbiosis.</title>
        <authorList>
            <consortium name="DOE Joint Genome Institute"/>
            <person name="Martino E."/>
            <person name="Morin E."/>
            <person name="Grelet G."/>
            <person name="Kuo A."/>
            <person name="Kohler A."/>
            <person name="Daghino S."/>
            <person name="Barry K."/>
            <person name="Choi C."/>
            <person name="Cichocki N."/>
            <person name="Clum A."/>
            <person name="Copeland A."/>
            <person name="Hainaut M."/>
            <person name="Haridas S."/>
            <person name="Labutti K."/>
            <person name="Lindquist E."/>
            <person name="Lipzen A."/>
            <person name="Khouja H.-R."/>
            <person name="Murat C."/>
            <person name="Ohm R."/>
            <person name="Olson A."/>
            <person name="Spatafora J."/>
            <person name="Veneault-Fourrey C."/>
            <person name="Henrissat B."/>
            <person name="Grigoriev I."/>
            <person name="Martin F."/>
            <person name="Perotto S."/>
        </authorList>
    </citation>
    <scope>NUCLEOTIDE SEQUENCE [LARGE SCALE GENOMIC DNA]</scope>
    <source>
        <strain evidence="3 4">UAMH 7357</strain>
    </source>
</reference>
<accession>A0A2J6QCG4</accession>
<feature type="region of interest" description="Disordered" evidence="2">
    <location>
        <begin position="1"/>
        <end position="56"/>
    </location>
</feature>
<dbReference type="EMBL" id="KZ613473">
    <property type="protein sequence ID" value="PMD23960.1"/>
    <property type="molecule type" value="Genomic_DNA"/>
</dbReference>
<dbReference type="SMART" id="SM00028">
    <property type="entry name" value="TPR"/>
    <property type="match status" value="7"/>
</dbReference>
<name>A0A2J6QCG4_9HELO</name>
<feature type="repeat" description="TPR" evidence="1">
    <location>
        <begin position="829"/>
        <end position="862"/>
    </location>
</feature>
<evidence type="ECO:0000313" key="3">
    <source>
        <dbReference type="EMBL" id="PMD23960.1"/>
    </source>
</evidence>
<dbReference type="PROSITE" id="PS50005">
    <property type="entry name" value="TPR"/>
    <property type="match status" value="2"/>
</dbReference>
<dbReference type="STRING" id="1745343.A0A2J6QCG4"/>
<feature type="compositionally biased region" description="Low complexity" evidence="2">
    <location>
        <begin position="93"/>
        <end position="102"/>
    </location>
</feature>
<gene>
    <name evidence="3" type="ORF">NA56DRAFT_669185</name>
</gene>
<feature type="compositionally biased region" description="Polar residues" evidence="2">
    <location>
        <begin position="16"/>
        <end position="31"/>
    </location>
</feature>
<evidence type="ECO:0000256" key="2">
    <source>
        <dbReference type="SAM" id="MobiDB-lite"/>
    </source>
</evidence>
<dbReference type="AlphaFoldDB" id="A0A2J6QCG4"/>
<evidence type="ECO:0000256" key="1">
    <source>
        <dbReference type="PROSITE-ProRule" id="PRU00339"/>
    </source>
</evidence>
<keyword evidence="1" id="KW-0802">TPR repeat</keyword>
<dbReference type="PANTHER" id="PTHR23082:SF0">
    <property type="entry name" value="GENERAL TRANSCRIPTION FACTOR 3C POLYPEPTIDE 3"/>
    <property type="match status" value="1"/>
</dbReference>
<dbReference type="Gene3D" id="1.25.40.10">
    <property type="entry name" value="Tetratricopeptide repeat domain"/>
    <property type="match status" value="4"/>
</dbReference>
<dbReference type="OrthoDB" id="9991317at2759"/>
<organism evidence="3 4">
    <name type="scientific">Hyaloscypha hepaticicola</name>
    <dbReference type="NCBI Taxonomy" id="2082293"/>
    <lineage>
        <taxon>Eukaryota</taxon>
        <taxon>Fungi</taxon>
        <taxon>Dikarya</taxon>
        <taxon>Ascomycota</taxon>
        <taxon>Pezizomycotina</taxon>
        <taxon>Leotiomycetes</taxon>
        <taxon>Helotiales</taxon>
        <taxon>Hyaloscyphaceae</taxon>
        <taxon>Hyaloscypha</taxon>
    </lineage>
</organism>
<dbReference type="Proteomes" id="UP000235672">
    <property type="component" value="Unassembled WGS sequence"/>
</dbReference>
<dbReference type="InterPro" id="IPR039340">
    <property type="entry name" value="Tfc4/TFIIIC-102/Sfc4"/>
</dbReference>
<dbReference type="GO" id="GO:0006383">
    <property type="term" value="P:transcription by RNA polymerase III"/>
    <property type="evidence" value="ECO:0007669"/>
    <property type="project" value="InterPro"/>
</dbReference>
<dbReference type="GO" id="GO:0000127">
    <property type="term" value="C:transcription factor TFIIIC complex"/>
    <property type="evidence" value="ECO:0007669"/>
    <property type="project" value="TreeGrafter"/>
</dbReference>
<feature type="compositionally biased region" description="Basic residues" evidence="2">
    <location>
        <begin position="549"/>
        <end position="564"/>
    </location>
</feature>
<proteinExistence type="predicted"/>
<feature type="compositionally biased region" description="Basic and acidic residues" evidence="2">
    <location>
        <begin position="35"/>
        <end position="49"/>
    </location>
</feature>
<dbReference type="SUPFAM" id="SSF48452">
    <property type="entry name" value="TPR-like"/>
    <property type="match status" value="2"/>
</dbReference>
<keyword evidence="4" id="KW-1185">Reference proteome</keyword>
<dbReference type="InterPro" id="IPR011990">
    <property type="entry name" value="TPR-like_helical_dom_sf"/>
</dbReference>
<feature type="region of interest" description="Disordered" evidence="2">
    <location>
        <begin position="523"/>
        <end position="568"/>
    </location>
</feature>
<protein>
    <submittedName>
        <fullName evidence="3">RNA polymerase III transcription factor-like protein TFIIIC subunit Tfc4</fullName>
    </submittedName>
</protein>
<sequence length="986" mass="112302">MAQTQTQYPDPEMSQMVGSSWIGQQEGSQQIFVDRPLEEVDHSQDKNNAEEGFSEVDSDLRDFERTILNIEREVLQLSAHEPGVSQDLSALMRTGSGSSASRSRVRQRIGQEARLGVHKGPRKAAEPTGDIKLRLGKASQAYIEHRFVDAALIIAEIIRINAETHEAWNILASIFEENQDVDNALKAKIYAAHLRQKHTAPWFAAASFALEGTGSLRPRYLLNAEFCYAAAIRAEPANLEARYCKAAVCAERGKIGPAISDYKFILTRQPHDLNILRRLAELFIDQNEPGAGIELYKESIAHFRSSSSQSGQVFDWSDLDTYVTLYEHEARYDIAMQELRSLARWMLGRGAEEFWDEVLGDDREWDLDNERRTLVSSFNCEKYPITSYGSGLPLEFRIKLGRHFEWLRKSSKTGEPLASSDPYLFRIVADYLLEVSLCKDALDFYQNSKDLAEEVDASLLVQMGKCFLHLENCQEAEKCFQGAVQLDKEDLDAHIELARMYERMGRPEQAFSHLNEVMLLRRRQDPGISRGQPGKPQGGDAEKTSTKASARRRYRSKQQTKKHLTQASEAEHLQSQYFILQNESEAVRSGDAASIESWMDAAKDLTDDFRGFKKFFPLDKYIKFLGYSGESGAETERSLDSDLTAMAERLSRALGLAATEQAIAPAIEIPDDYRGIPFSTWLDIFLEYALCLAKNGNAREAYNLCEAAKDAIVFYHSREDMFLIHVCWCVCALFANDEETCVSVARFFMKDYQFTTDSYRMFAAITRVCHSPVAWYSSGPTQKYMLRQIKAMDFSLVNESQRKKYFAERGSYSARDDNGQPVINDDLDIALLMLYGHILFSSTGYLYALNYFLRAHSLDPENPMINLSTGLAYIHLALKRQTDNRQQNILQGTTFLFRYYESRRNSIRNEERQEAHFNMARAYHMLGLTHLAIPYYSKVFAESSQGTSSLEREDLVLDTAYNLQTLYATTGNLELAEHITKKWLVI</sequence>
<dbReference type="InterPro" id="IPR019734">
    <property type="entry name" value="TPR_rpt"/>
</dbReference>
<feature type="repeat" description="TPR" evidence="1">
    <location>
        <begin position="457"/>
        <end position="490"/>
    </location>
</feature>
<evidence type="ECO:0000313" key="4">
    <source>
        <dbReference type="Proteomes" id="UP000235672"/>
    </source>
</evidence>